<evidence type="ECO:0000313" key="3">
    <source>
        <dbReference type="Proteomes" id="UP000516361"/>
    </source>
</evidence>
<dbReference type="Gene3D" id="3.40.630.30">
    <property type="match status" value="1"/>
</dbReference>
<evidence type="ECO:0000313" key="2">
    <source>
        <dbReference type="EMBL" id="BBE32082.1"/>
    </source>
</evidence>
<sequence length="146" mass="16955">MNVSTVSFLFKDFDLFQKAYEIRKTVFIDEQKVSPQEELDGLDAGCIHFLIFLEEKAIGTGRLRYINANTMKVERIAILKEFRKNGYGIDLMKAIEEKAKIMKIKNLTMNAQLYAKKFYERLGYKADGEVFEEAGIKHIKMTKEVI</sequence>
<dbReference type="GO" id="GO:1905502">
    <property type="term" value="F:acetyl-CoA binding"/>
    <property type="evidence" value="ECO:0007669"/>
    <property type="project" value="TreeGrafter"/>
</dbReference>
<feature type="domain" description="N-acetyltransferase" evidence="1">
    <location>
        <begin position="1"/>
        <end position="146"/>
    </location>
</feature>
<dbReference type="InterPro" id="IPR039840">
    <property type="entry name" value="NAA80"/>
</dbReference>
<dbReference type="RefSeq" id="WP_190614937.1">
    <property type="nucleotide sequence ID" value="NZ_AP018712.1"/>
</dbReference>
<dbReference type="InParanoid" id="A0A7G1GBY1"/>
<dbReference type="CDD" id="cd04301">
    <property type="entry name" value="NAT_SF"/>
    <property type="match status" value="1"/>
</dbReference>
<gene>
    <name evidence="2" type="ORF">OSSY52_22230</name>
</gene>
<dbReference type="PROSITE" id="PS51186">
    <property type="entry name" value="GNAT"/>
    <property type="match status" value="1"/>
</dbReference>
<dbReference type="Proteomes" id="UP000516361">
    <property type="component" value="Chromosome"/>
</dbReference>
<dbReference type="FunCoup" id="A0A7G1GBY1">
    <property type="interactions" value="165"/>
</dbReference>
<dbReference type="PANTHER" id="PTHR13538:SF4">
    <property type="entry name" value="N-ALPHA-ACETYLTRANSFERASE 80"/>
    <property type="match status" value="1"/>
</dbReference>
<dbReference type="InterPro" id="IPR000182">
    <property type="entry name" value="GNAT_dom"/>
</dbReference>
<dbReference type="KEGG" id="ocy:OSSY52_22230"/>
<dbReference type="Pfam" id="PF13673">
    <property type="entry name" value="Acetyltransf_10"/>
    <property type="match status" value="1"/>
</dbReference>
<keyword evidence="2" id="KW-0808">Transferase</keyword>
<reference evidence="2 3" key="1">
    <citation type="submission" date="2018-06" db="EMBL/GenBank/DDBJ databases">
        <title>Genome sequencing of Oceanotoga sp. sy52.</title>
        <authorList>
            <person name="Mori K."/>
        </authorList>
    </citation>
    <scope>NUCLEOTIDE SEQUENCE [LARGE SCALE GENOMIC DNA]</scope>
    <source>
        <strain evidence="3">sy52</strain>
    </source>
</reference>
<dbReference type="EMBL" id="AP018712">
    <property type="protein sequence ID" value="BBE32082.1"/>
    <property type="molecule type" value="Genomic_DNA"/>
</dbReference>
<protein>
    <submittedName>
        <fullName evidence="2">N-acetyltransferase</fullName>
    </submittedName>
</protein>
<keyword evidence="3" id="KW-1185">Reference proteome</keyword>
<proteinExistence type="predicted"/>
<organism evidence="2 3">
    <name type="scientific">Tepiditoga spiralis</name>
    <dbReference type="NCBI Taxonomy" id="2108365"/>
    <lineage>
        <taxon>Bacteria</taxon>
        <taxon>Thermotogati</taxon>
        <taxon>Thermotogota</taxon>
        <taxon>Thermotogae</taxon>
        <taxon>Petrotogales</taxon>
        <taxon>Petrotogaceae</taxon>
        <taxon>Tepiditoga</taxon>
    </lineage>
</organism>
<dbReference type="AlphaFoldDB" id="A0A7G1GBY1"/>
<dbReference type="GO" id="GO:0005737">
    <property type="term" value="C:cytoplasm"/>
    <property type="evidence" value="ECO:0007669"/>
    <property type="project" value="TreeGrafter"/>
</dbReference>
<name>A0A7G1GBY1_9BACT</name>
<dbReference type="GO" id="GO:0008080">
    <property type="term" value="F:N-acetyltransferase activity"/>
    <property type="evidence" value="ECO:0007669"/>
    <property type="project" value="InterPro"/>
</dbReference>
<dbReference type="SUPFAM" id="SSF55729">
    <property type="entry name" value="Acyl-CoA N-acyltransferases (Nat)"/>
    <property type="match status" value="1"/>
</dbReference>
<accession>A0A7G1GBY1</accession>
<dbReference type="PANTHER" id="PTHR13538">
    <property type="entry name" value="N-ACETYLTRANSFERASE 6"/>
    <property type="match status" value="1"/>
</dbReference>
<evidence type="ECO:0000259" key="1">
    <source>
        <dbReference type="PROSITE" id="PS51186"/>
    </source>
</evidence>
<dbReference type="InterPro" id="IPR016181">
    <property type="entry name" value="Acyl_CoA_acyltransferase"/>
</dbReference>